<reference evidence="2" key="1">
    <citation type="journal article" date="2015" name="Nature">
        <title>Complex archaea that bridge the gap between prokaryotes and eukaryotes.</title>
        <authorList>
            <person name="Spang A."/>
            <person name="Saw J.H."/>
            <person name="Jorgensen S.L."/>
            <person name="Zaremba-Niedzwiedzka K."/>
            <person name="Martijn J."/>
            <person name="Lind A.E."/>
            <person name="van Eijk R."/>
            <person name="Schleper C."/>
            <person name="Guy L."/>
            <person name="Ettema T.J."/>
        </authorList>
    </citation>
    <scope>NUCLEOTIDE SEQUENCE</scope>
</reference>
<sequence>LVYEEIGDPSIAYFAAPGRTTSSKDPDKYALSIAEVLRHNEPTLNRSLTYMAEAAELLVRRRLTLEVPESYTPEAESIDGEGNQPEVRTWTFKSDKAEALPPGSKVIDPFAGVENVYAAMPFINLMLQLMGQHGVSPIFKGMPPGAGGSGYRENSLYLMAKSQFQYLLDSYANCIGSLIEWLEHILVTKARQEILVGNLSLTPEDIKAFPALIDINVEPLLPQNLISEGQFWDRMHARGHITRRTHLQTGLRIQQPEQEIRNRLIEDIQDALKPFLVEDVLTTVGVIQPQPTGLVGPDGKTPVSGPKGPPGPTGGGNGAGRSAIEEIMKSTGGYTRAGQPRQPPEEAGAFPPGQTEEES</sequence>
<evidence type="ECO:0000256" key="1">
    <source>
        <dbReference type="SAM" id="MobiDB-lite"/>
    </source>
</evidence>
<dbReference type="EMBL" id="LAZR01053180">
    <property type="protein sequence ID" value="KKK81308.1"/>
    <property type="molecule type" value="Genomic_DNA"/>
</dbReference>
<evidence type="ECO:0008006" key="3">
    <source>
        <dbReference type="Google" id="ProtNLM"/>
    </source>
</evidence>
<evidence type="ECO:0000313" key="2">
    <source>
        <dbReference type="EMBL" id="KKK81308.1"/>
    </source>
</evidence>
<proteinExistence type="predicted"/>
<feature type="non-terminal residue" evidence="2">
    <location>
        <position position="1"/>
    </location>
</feature>
<organism evidence="2">
    <name type="scientific">marine sediment metagenome</name>
    <dbReference type="NCBI Taxonomy" id="412755"/>
    <lineage>
        <taxon>unclassified sequences</taxon>
        <taxon>metagenomes</taxon>
        <taxon>ecological metagenomes</taxon>
    </lineage>
</organism>
<feature type="region of interest" description="Disordered" evidence="1">
    <location>
        <begin position="288"/>
        <end position="359"/>
    </location>
</feature>
<protein>
    <recommendedName>
        <fullName evidence="3">Portal protein</fullName>
    </recommendedName>
</protein>
<dbReference type="AlphaFoldDB" id="A0A0F8YIU0"/>
<comment type="caution">
    <text evidence="2">The sequence shown here is derived from an EMBL/GenBank/DDBJ whole genome shotgun (WGS) entry which is preliminary data.</text>
</comment>
<accession>A0A0F8YIU0</accession>
<name>A0A0F8YIU0_9ZZZZ</name>
<gene>
    <name evidence="2" type="ORF">LCGC14_2814750</name>
</gene>